<dbReference type="AlphaFoldDB" id="A0A369TE28"/>
<organism evidence="3 4">
    <name type="scientific">Ferruginivarius sediminum</name>
    <dbReference type="NCBI Taxonomy" id="2661937"/>
    <lineage>
        <taxon>Bacteria</taxon>
        <taxon>Pseudomonadati</taxon>
        <taxon>Pseudomonadota</taxon>
        <taxon>Alphaproteobacteria</taxon>
        <taxon>Rhodospirillales</taxon>
        <taxon>Rhodospirillaceae</taxon>
        <taxon>Ferruginivarius</taxon>
    </lineage>
</organism>
<protein>
    <recommendedName>
        <fullName evidence="2">Tape measure protein N-terminal domain-containing protein</fullName>
    </recommendedName>
</protein>
<keyword evidence="4" id="KW-1185">Reference proteome</keyword>
<proteinExistence type="predicted"/>
<evidence type="ECO:0000259" key="2">
    <source>
        <dbReference type="Pfam" id="PF20155"/>
    </source>
</evidence>
<dbReference type="EMBL" id="QPMH01000004">
    <property type="protein sequence ID" value="RDD62625.1"/>
    <property type="molecule type" value="Genomic_DNA"/>
</dbReference>
<dbReference type="InterPro" id="IPR013491">
    <property type="entry name" value="Tape_meas_N"/>
</dbReference>
<comment type="caution">
    <text evidence="3">The sequence shown here is derived from an EMBL/GenBank/DDBJ whole genome shotgun (WGS) entry which is preliminary data.</text>
</comment>
<evidence type="ECO:0000256" key="1">
    <source>
        <dbReference type="SAM" id="Coils"/>
    </source>
</evidence>
<dbReference type="Proteomes" id="UP000253941">
    <property type="component" value="Unassembled WGS sequence"/>
</dbReference>
<feature type="domain" description="Tape measure protein N-terminal" evidence="2">
    <location>
        <begin position="91"/>
        <end position="283"/>
    </location>
</feature>
<name>A0A369TE28_9PROT</name>
<sequence>MATLRLGIDASDARRGAQQFEQSASSATRSADDLRRRVGRVEGSFDRLKRESFETARGMDRLERGFVAAGRAARGFVAIAIAETLRRGASAALSLGDEATRLENRLRLVTDTSRELEQRQQALLDLSERTRSGLAETTNLYVRLDQALAGTGQSTERILSVTESFNTALSISGATQQEAAAATTQFSQAIAGSVVRAEEFNSLIDASPRLIRALINQLEGVDDVGALRGLLEDGELVRERVLNALIRELPTLRQELEQTEATGGDAMQQLGNEVLTLAGNIDDATGATRLWRDALLGVRDVLGSINESFEREGPREALQGRLDELIERRDRITARMRESGQPASDFPAQLEGLRFLNDQIATLSRVQEQLSEPLLGVAVRTSDAAKAMSQLQRETEDTTDAQGRAARLYERNTGLIDAHAGVLADAREEQERFNRSLTDLMDEINPAGADIRNYREDADLLREALARGAIDAEQFNRALGLLNQRFAEDASIEDTTSQLDDVTDAADRAARGMGGFEQAAVGAFREAGRSIQRELADSLLGGFEDVGSAMVNIARRTAAEIAAAFVTQRFVLPVVGAPIASLGTAASVGTSAAQLGGLDFGLGNIASGVNAVGTEEGF</sequence>
<reference evidence="3 4" key="1">
    <citation type="submission" date="2018-07" db="EMBL/GenBank/DDBJ databases">
        <title>Venubactetium sediminum gen. nov., sp. nov., isolated from a marine solar saltern.</title>
        <authorList>
            <person name="Wang S."/>
        </authorList>
    </citation>
    <scope>NUCLEOTIDE SEQUENCE [LARGE SCALE GENOMIC DNA]</scope>
    <source>
        <strain evidence="3 4">WD2A32</strain>
    </source>
</reference>
<keyword evidence="1" id="KW-0175">Coiled coil</keyword>
<gene>
    <name evidence="3" type="ORF">DRB17_05545</name>
</gene>
<dbReference type="RefSeq" id="WP_114581200.1">
    <property type="nucleotide sequence ID" value="NZ_QPMH01000004.1"/>
</dbReference>
<feature type="coiled-coil region" evidence="1">
    <location>
        <begin position="17"/>
        <end position="51"/>
    </location>
</feature>
<evidence type="ECO:0000313" key="3">
    <source>
        <dbReference type="EMBL" id="RDD62625.1"/>
    </source>
</evidence>
<dbReference type="NCBIfam" id="TIGR02675">
    <property type="entry name" value="tape_meas_nterm"/>
    <property type="match status" value="1"/>
</dbReference>
<evidence type="ECO:0000313" key="4">
    <source>
        <dbReference type="Proteomes" id="UP000253941"/>
    </source>
</evidence>
<accession>A0A369TE28</accession>
<dbReference type="Pfam" id="PF20155">
    <property type="entry name" value="TMP_3"/>
    <property type="match status" value="1"/>
</dbReference>